<protein>
    <recommendedName>
        <fullName evidence="2">DUF7587 domain-containing protein</fullName>
    </recommendedName>
</protein>
<feature type="compositionally biased region" description="Low complexity" evidence="1">
    <location>
        <begin position="16"/>
        <end position="26"/>
    </location>
</feature>
<dbReference type="Pfam" id="PF24494">
    <property type="entry name" value="DUF7587"/>
    <property type="match status" value="1"/>
</dbReference>
<dbReference type="EMBL" id="JAPEUX010000006">
    <property type="protein sequence ID" value="KAJ4349665.1"/>
    <property type="molecule type" value="Genomic_DNA"/>
</dbReference>
<dbReference type="OrthoDB" id="5429427at2759"/>
<dbReference type="Proteomes" id="UP001140513">
    <property type="component" value="Unassembled WGS sequence"/>
</dbReference>
<comment type="caution">
    <text evidence="3">The sequence shown here is derived from an EMBL/GenBank/DDBJ whole genome shotgun (WGS) entry which is preliminary data.</text>
</comment>
<evidence type="ECO:0000259" key="2">
    <source>
        <dbReference type="Pfam" id="PF24494"/>
    </source>
</evidence>
<evidence type="ECO:0000313" key="4">
    <source>
        <dbReference type="Proteomes" id="UP001140513"/>
    </source>
</evidence>
<proteinExistence type="predicted"/>
<feature type="region of interest" description="Disordered" evidence="1">
    <location>
        <begin position="1"/>
        <end position="49"/>
    </location>
</feature>
<dbReference type="InterPro" id="IPR056009">
    <property type="entry name" value="DUF7587"/>
</dbReference>
<feature type="domain" description="DUF7587" evidence="2">
    <location>
        <begin position="197"/>
        <end position="305"/>
    </location>
</feature>
<evidence type="ECO:0000313" key="3">
    <source>
        <dbReference type="EMBL" id="KAJ4349665.1"/>
    </source>
</evidence>
<accession>A0A9W8XFN4</accession>
<name>A0A9W8XFN4_9PLEO</name>
<organism evidence="3 4">
    <name type="scientific">Didymosphaeria variabile</name>
    <dbReference type="NCBI Taxonomy" id="1932322"/>
    <lineage>
        <taxon>Eukaryota</taxon>
        <taxon>Fungi</taxon>
        <taxon>Dikarya</taxon>
        <taxon>Ascomycota</taxon>
        <taxon>Pezizomycotina</taxon>
        <taxon>Dothideomycetes</taxon>
        <taxon>Pleosporomycetidae</taxon>
        <taxon>Pleosporales</taxon>
        <taxon>Massarineae</taxon>
        <taxon>Didymosphaeriaceae</taxon>
        <taxon>Didymosphaeria</taxon>
    </lineage>
</organism>
<feature type="region of interest" description="Disordered" evidence="1">
    <location>
        <begin position="442"/>
        <end position="514"/>
    </location>
</feature>
<dbReference type="RefSeq" id="XP_056068595.1">
    <property type="nucleotide sequence ID" value="XM_056217039.1"/>
</dbReference>
<feature type="compositionally biased region" description="Basic and acidic residues" evidence="1">
    <location>
        <begin position="453"/>
        <end position="492"/>
    </location>
</feature>
<feature type="compositionally biased region" description="Polar residues" evidence="1">
    <location>
        <begin position="28"/>
        <end position="46"/>
    </location>
</feature>
<keyword evidence="4" id="KW-1185">Reference proteome</keyword>
<gene>
    <name evidence="3" type="ORF">N0V89_008282</name>
</gene>
<evidence type="ECO:0000256" key="1">
    <source>
        <dbReference type="SAM" id="MobiDB-lite"/>
    </source>
</evidence>
<dbReference type="AlphaFoldDB" id="A0A9W8XFN4"/>
<reference evidence="3" key="1">
    <citation type="submission" date="2022-10" db="EMBL/GenBank/DDBJ databases">
        <title>Tapping the CABI collections for fungal endophytes: first genome assemblies for Collariella, Neodidymelliopsis, Ascochyta clinopodiicola, Didymella pomorum, Didymosphaeria variabile, Neocosmospora piperis and Neocucurbitaria cava.</title>
        <authorList>
            <person name="Hill R."/>
        </authorList>
    </citation>
    <scope>NUCLEOTIDE SEQUENCE</scope>
    <source>
        <strain evidence="3">IMI 356815</strain>
    </source>
</reference>
<dbReference type="GeneID" id="80911812"/>
<sequence length="560" mass="62754">MPTQEETSEPPNLPISSSPEQASASSLPGPSTRTAVEASTDSQAPTTDAVARSQIVNPALKALAAEVNKHKEQPQKPPPDIEVNRLPSAQEIYDAIPKEGIDIRDLVKMFNVDGTNFHLFLELLKLIGDIKIEAWVKPASVIPSDAEVDKRYIEAKKPAIPRKLEKNQVVKSKLVGVPLVTWKKRDELVRGASNIRPSKVYRVIHEDSATLSHFTGNLKLGEGNAFQAIAPFSGEHDLTRPRIERHLVWNKKKNESAYVSTFNRIEDAERRLKFHSRENSALLRQSERVGERLAVAVIDTSDLVPATVRTEIEEEIETIVTVTKGLFKWKTPIKSDNQKRRVKIPIWVHKSAFVGHEDAHQSHSNNSKQQERICGSLLRNFDAAVLTSPLPRAIIMNGLPILHDAGGKHPVRSKHSASENCWIWNWEKSRWYLDDDWERGKDGEVPGQSSTHMIEDRAASSSEDDYRFEINEDTVAYHEGTHPDDSRDDTPRNSKRKTNSFDGGSKGKRARLASTKSAMDTAACAHECSDWCLRGFSDEEARYAAAWTAIVDSENQRRIG</sequence>